<organism evidence="2 3">
    <name type="scientific">Catenulispora acidiphila (strain DSM 44928 / JCM 14897 / NBRC 102108 / NRRL B-24433 / ID139908)</name>
    <dbReference type="NCBI Taxonomy" id="479433"/>
    <lineage>
        <taxon>Bacteria</taxon>
        <taxon>Bacillati</taxon>
        <taxon>Actinomycetota</taxon>
        <taxon>Actinomycetes</taxon>
        <taxon>Catenulisporales</taxon>
        <taxon>Catenulisporaceae</taxon>
        <taxon>Catenulispora</taxon>
    </lineage>
</organism>
<keyword evidence="3" id="KW-1185">Reference proteome</keyword>
<protein>
    <submittedName>
        <fullName evidence="2">Uncharacterized protein</fullName>
    </submittedName>
</protein>
<keyword evidence="1" id="KW-0812">Transmembrane</keyword>
<dbReference type="AlphaFoldDB" id="C7Q692"/>
<keyword evidence="1" id="KW-0472">Membrane</keyword>
<name>C7Q692_CATAD</name>
<feature type="transmembrane region" description="Helical" evidence="1">
    <location>
        <begin position="47"/>
        <end position="67"/>
    </location>
</feature>
<keyword evidence="1" id="KW-1133">Transmembrane helix</keyword>
<dbReference type="RefSeq" id="WP_012787391.1">
    <property type="nucleotide sequence ID" value="NC_013131.1"/>
</dbReference>
<dbReference type="Proteomes" id="UP000000851">
    <property type="component" value="Chromosome"/>
</dbReference>
<dbReference type="OrthoDB" id="5185175at2"/>
<evidence type="ECO:0000256" key="1">
    <source>
        <dbReference type="SAM" id="Phobius"/>
    </source>
</evidence>
<dbReference type="KEGG" id="cai:Caci_3190"/>
<sequence>MSTENDFSGLRSRLADLTEGPAPASPFDPVRTAAAGRRRVLARRTTAVGGTGTLAVAAVFGIVAAFAPGAPLPARPAAGIGADPLAKRVDFGWLPASLPNVSYISTAGGVGTEAVAEGNKTPDGAPRVDLMLLSDDGLSTLNGNERSIPVHLDDGRKAYWVTQSEGGGLMGDFQLRFPAKDGRWAEMAWSVNWGGVYSFTKISGAPGTVTVSPPGHAAPTSVPASAQWQQDLVHMATEVTDAPAQIPLPLRITGLPDGFKPETGFLWRPSMAGLGAPGTWSVLLIFDYSGPNPTSLEVGLHGTLSEKTAPVAKGTECATSGGLDVCVQGGSGSRGLAEVGGLKGLLKMVTLLGPDEKQWTTDVMVS</sequence>
<dbReference type="EMBL" id="CP001700">
    <property type="protein sequence ID" value="ACU72098.1"/>
    <property type="molecule type" value="Genomic_DNA"/>
</dbReference>
<accession>C7Q692</accession>
<dbReference type="InParanoid" id="C7Q692"/>
<gene>
    <name evidence="2" type="ordered locus">Caci_3190</name>
</gene>
<evidence type="ECO:0000313" key="2">
    <source>
        <dbReference type="EMBL" id="ACU72098.1"/>
    </source>
</evidence>
<dbReference type="HOGENOM" id="CLU_775428_0_0_11"/>
<reference evidence="2 3" key="1">
    <citation type="journal article" date="2009" name="Stand. Genomic Sci.">
        <title>Complete genome sequence of Catenulispora acidiphila type strain (ID 139908).</title>
        <authorList>
            <person name="Copeland A."/>
            <person name="Lapidus A."/>
            <person name="Glavina Del Rio T."/>
            <person name="Nolan M."/>
            <person name="Lucas S."/>
            <person name="Chen F."/>
            <person name="Tice H."/>
            <person name="Cheng J.F."/>
            <person name="Bruce D."/>
            <person name="Goodwin L."/>
            <person name="Pitluck S."/>
            <person name="Mikhailova N."/>
            <person name="Pati A."/>
            <person name="Ivanova N."/>
            <person name="Mavromatis K."/>
            <person name="Chen A."/>
            <person name="Palaniappan K."/>
            <person name="Chain P."/>
            <person name="Land M."/>
            <person name="Hauser L."/>
            <person name="Chang Y.J."/>
            <person name="Jeffries C.D."/>
            <person name="Chertkov O."/>
            <person name="Brettin T."/>
            <person name="Detter J.C."/>
            <person name="Han C."/>
            <person name="Ali Z."/>
            <person name="Tindall B.J."/>
            <person name="Goker M."/>
            <person name="Bristow J."/>
            <person name="Eisen J.A."/>
            <person name="Markowitz V."/>
            <person name="Hugenholtz P."/>
            <person name="Kyrpides N.C."/>
            <person name="Klenk H.P."/>
        </authorList>
    </citation>
    <scope>NUCLEOTIDE SEQUENCE [LARGE SCALE GENOMIC DNA]</scope>
    <source>
        <strain evidence="3">DSM 44928 / JCM 14897 / NBRC 102108 / NRRL B-24433 / ID139908</strain>
    </source>
</reference>
<evidence type="ECO:0000313" key="3">
    <source>
        <dbReference type="Proteomes" id="UP000000851"/>
    </source>
</evidence>
<dbReference type="eggNOG" id="ENOG503361C">
    <property type="taxonomic scope" value="Bacteria"/>
</dbReference>
<proteinExistence type="predicted"/>